<evidence type="ECO:0000259" key="3">
    <source>
        <dbReference type="Pfam" id="PF13649"/>
    </source>
</evidence>
<name>A0ABQ5WAP6_9HYPH</name>
<dbReference type="Pfam" id="PF13649">
    <property type="entry name" value="Methyltransf_25"/>
    <property type="match status" value="1"/>
</dbReference>
<dbReference type="Proteomes" id="UP001156691">
    <property type="component" value="Unassembled WGS sequence"/>
</dbReference>
<dbReference type="RefSeq" id="WP_284342582.1">
    <property type="nucleotide sequence ID" value="NZ_BSNS01000023.1"/>
</dbReference>
<keyword evidence="2" id="KW-0808">Transferase</keyword>
<organism evidence="4 5">
    <name type="scientific">Devosia nitrariae</name>
    <dbReference type="NCBI Taxonomy" id="2071872"/>
    <lineage>
        <taxon>Bacteria</taxon>
        <taxon>Pseudomonadati</taxon>
        <taxon>Pseudomonadota</taxon>
        <taxon>Alphaproteobacteria</taxon>
        <taxon>Hyphomicrobiales</taxon>
        <taxon>Devosiaceae</taxon>
        <taxon>Devosia</taxon>
    </lineage>
</organism>
<keyword evidence="5" id="KW-1185">Reference proteome</keyword>
<proteinExistence type="predicted"/>
<comment type="caution">
    <text evidence="4">The sequence shown here is derived from an EMBL/GenBank/DDBJ whole genome shotgun (WGS) entry which is preliminary data.</text>
</comment>
<evidence type="ECO:0000256" key="2">
    <source>
        <dbReference type="ARBA" id="ARBA00022679"/>
    </source>
</evidence>
<keyword evidence="1" id="KW-0489">Methyltransferase</keyword>
<dbReference type="InterPro" id="IPR051052">
    <property type="entry name" value="Diverse_substrate_MTase"/>
</dbReference>
<dbReference type="CDD" id="cd02440">
    <property type="entry name" value="AdoMet_MTases"/>
    <property type="match status" value="1"/>
</dbReference>
<dbReference type="InterPro" id="IPR041698">
    <property type="entry name" value="Methyltransf_25"/>
</dbReference>
<evidence type="ECO:0000313" key="5">
    <source>
        <dbReference type="Proteomes" id="UP001156691"/>
    </source>
</evidence>
<dbReference type="PANTHER" id="PTHR44942:SF4">
    <property type="entry name" value="METHYLTRANSFERASE TYPE 11 DOMAIN-CONTAINING PROTEIN"/>
    <property type="match status" value="1"/>
</dbReference>
<dbReference type="Gene3D" id="3.40.50.150">
    <property type="entry name" value="Vaccinia Virus protein VP39"/>
    <property type="match status" value="1"/>
</dbReference>
<dbReference type="EMBL" id="BSNS01000023">
    <property type="protein sequence ID" value="GLQ57185.1"/>
    <property type="molecule type" value="Genomic_DNA"/>
</dbReference>
<reference evidence="5" key="1">
    <citation type="journal article" date="2019" name="Int. J. Syst. Evol. Microbiol.">
        <title>The Global Catalogue of Microorganisms (GCM) 10K type strain sequencing project: providing services to taxonomists for standard genome sequencing and annotation.</title>
        <authorList>
            <consortium name="The Broad Institute Genomics Platform"/>
            <consortium name="The Broad Institute Genome Sequencing Center for Infectious Disease"/>
            <person name="Wu L."/>
            <person name="Ma J."/>
        </authorList>
    </citation>
    <scope>NUCLEOTIDE SEQUENCE [LARGE SCALE GENOMIC DNA]</scope>
    <source>
        <strain evidence="5">NBRC 112416</strain>
    </source>
</reference>
<feature type="domain" description="Methyltransferase" evidence="3">
    <location>
        <begin position="43"/>
        <end position="126"/>
    </location>
</feature>
<gene>
    <name evidence="4" type="ORF">GCM10010862_44440</name>
</gene>
<evidence type="ECO:0000256" key="1">
    <source>
        <dbReference type="ARBA" id="ARBA00022603"/>
    </source>
</evidence>
<evidence type="ECO:0000313" key="4">
    <source>
        <dbReference type="EMBL" id="GLQ57185.1"/>
    </source>
</evidence>
<dbReference type="PANTHER" id="PTHR44942">
    <property type="entry name" value="METHYLTRANSF_11 DOMAIN-CONTAINING PROTEIN"/>
    <property type="match status" value="1"/>
</dbReference>
<dbReference type="SUPFAM" id="SSF53335">
    <property type="entry name" value="S-adenosyl-L-methionine-dependent methyltransferases"/>
    <property type="match status" value="1"/>
</dbReference>
<dbReference type="InterPro" id="IPR029063">
    <property type="entry name" value="SAM-dependent_MTases_sf"/>
</dbReference>
<protein>
    <recommendedName>
        <fullName evidence="3">Methyltransferase domain-containing protein</fullName>
    </recommendedName>
</protein>
<sequence>MSERAGASFTEVDVVENYPFRPPYPDALFARLVEIAPARGALLDIGCGPGKISRVLAREFETVTAVDPSWSMIALGRSMPGGDAANIEWIEGFAEDFAIEGRRFDLTVAANSIHWMDHARLFPRLAAHQRSGHVVAVVAGDDAFEPPWQADWLTFLGRWVLEVTGGPLDPVGKARQWGSFSAYLDIRGEEQFLSAPFEQSVADFIACQHSRDTFAPSKLGARGAAFDAELEEILRPHAVDGRLTYRVRTKLVWGAIRAG</sequence>
<accession>A0ABQ5WAP6</accession>